<gene>
    <name evidence="1" type="ORF">E6C76_08360</name>
</gene>
<name>A0A4S4B0N6_9RHOO</name>
<evidence type="ECO:0000313" key="1">
    <source>
        <dbReference type="EMBL" id="THF65582.1"/>
    </source>
</evidence>
<protein>
    <recommendedName>
        <fullName evidence="3">Uracil-DNA glycosylase</fullName>
    </recommendedName>
</protein>
<evidence type="ECO:0008006" key="3">
    <source>
        <dbReference type="Google" id="ProtNLM"/>
    </source>
</evidence>
<proteinExistence type="predicted"/>
<dbReference type="RefSeq" id="WP_136347788.1">
    <property type="nucleotide sequence ID" value="NZ_SSOC01000003.1"/>
</dbReference>
<sequence>MSAQPPERKPNCNACAHFYITHDPAFPYACRRLGFRSKRLPARDVEESSGMACLVFEAKEKGRSAG</sequence>
<evidence type="ECO:0000313" key="2">
    <source>
        <dbReference type="Proteomes" id="UP000308430"/>
    </source>
</evidence>
<reference evidence="1 2" key="1">
    <citation type="submission" date="2019-04" db="EMBL/GenBank/DDBJ databases">
        <title>Azoarcus nasutitermitis sp. nov. isolated from termite nest.</title>
        <authorList>
            <person name="Lin S.-Y."/>
            <person name="Hameed A."/>
            <person name="Hsu Y.-H."/>
            <person name="Young C.-C."/>
        </authorList>
    </citation>
    <scope>NUCLEOTIDE SEQUENCE [LARGE SCALE GENOMIC DNA]</scope>
    <source>
        <strain evidence="1 2">CC-YHH838</strain>
    </source>
</reference>
<dbReference type="OrthoDB" id="9807346at2"/>
<keyword evidence="2" id="KW-1185">Reference proteome</keyword>
<dbReference type="EMBL" id="SSOC01000003">
    <property type="protein sequence ID" value="THF65582.1"/>
    <property type="molecule type" value="Genomic_DNA"/>
</dbReference>
<dbReference type="Proteomes" id="UP000308430">
    <property type="component" value="Unassembled WGS sequence"/>
</dbReference>
<comment type="caution">
    <text evidence="1">The sequence shown here is derived from an EMBL/GenBank/DDBJ whole genome shotgun (WGS) entry which is preliminary data.</text>
</comment>
<accession>A0A4S4B0N6</accession>
<dbReference type="AlphaFoldDB" id="A0A4S4B0N6"/>
<organism evidence="1 2">
    <name type="scientific">Pseudothauera nasutitermitis</name>
    <dbReference type="NCBI Taxonomy" id="2565930"/>
    <lineage>
        <taxon>Bacteria</taxon>
        <taxon>Pseudomonadati</taxon>
        <taxon>Pseudomonadota</taxon>
        <taxon>Betaproteobacteria</taxon>
        <taxon>Rhodocyclales</taxon>
        <taxon>Zoogloeaceae</taxon>
        <taxon>Pseudothauera</taxon>
    </lineage>
</organism>